<evidence type="ECO:0000256" key="5">
    <source>
        <dbReference type="ARBA" id="ARBA00022759"/>
    </source>
</evidence>
<feature type="domain" description="Reverse transcriptase" evidence="9">
    <location>
        <begin position="110"/>
        <end position="337"/>
    </location>
</feature>
<dbReference type="InterPro" id="IPR043128">
    <property type="entry name" value="Rev_trsase/Diguanyl_cyclase"/>
</dbReference>
<feature type="coiled-coil region" evidence="8">
    <location>
        <begin position="875"/>
        <end position="902"/>
    </location>
</feature>
<feature type="domain" description="Integrase catalytic" evidence="10">
    <location>
        <begin position="697"/>
        <end position="856"/>
    </location>
</feature>
<keyword evidence="7" id="KW-0695">RNA-directed DNA polymerase</keyword>
<dbReference type="GO" id="GO:0016787">
    <property type="term" value="F:hydrolase activity"/>
    <property type="evidence" value="ECO:0007669"/>
    <property type="project" value="UniProtKB-KW"/>
</dbReference>
<dbReference type="PANTHER" id="PTHR37984">
    <property type="entry name" value="PROTEIN CBG26694"/>
    <property type="match status" value="1"/>
</dbReference>
<evidence type="ECO:0000256" key="1">
    <source>
        <dbReference type="ARBA" id="ARBA00012493"/>
    </source>
</evidence>
<organism evidence="11 12">
    <name type="scientific">Gregarina niphandrodes</name>
    <name type="common">Septate eugregarine</name>
    <dbReference type="NCBI Taxonomy" id="110365"/>
    <lineage>
        <taxon>Eukaryota</taxon>
        <taxon>Sar</taxon>
        <taxon>Alveolata</taxon>
        <taxon>Apicomplexa</taxon>
        <taxon>Conoidasida</taxon>
        <taxon>Gregarinasina</taxon>
        <taxon>Eugregarinorida</taxon>
        <taxon>Gregarinidae</taxon>
        <taxon>Gregarina</taxon>
    </lineage>
</organism>
<dbReference type="InterPro" id="IPR050951">
    <property type="entry name" value="Retrovirus_Pol_polyprotein"/>
</dbReference>
<evidence type="ECO:0000256" key="8">
    <source>
        <dbReference type="SAM" id="Coils"/>
    </source>
</evidence>
<evidence type="ECO:0000313" key="12">
    <source>
        <dbReference type="Proteomes" id="UP000019763"/>
    </source>
</evidence>
<dbReference type="Pfam" id="PF17921">
    <property type="entry name" value="Integrase_H2C2"/>
    <property type="match status" value="1"/>
</dbReference>
<keyword evidence="6" id="KW-0378">Hydrolase</keyword>
<dbReference type="InterPro" id="IPR036397">
    <property type="entry name" value="RNaseH_sf"/>
</dbReference>
<dbReference type="EC" id="2.7.7.49" evidence="1"/>
<evidence type="ECO:0000313" key="11">
    <source>
        <dbReference type="EMBL" id="EZG42896.1"/>
    </source>
</evidence>
<evidence type="ECO:0000256" key="6">
    <source>
        <dbReference type="ARBA" id="ARBA00022801"/>
    </source>
</evidence>
<evidence type="ECO:0000256" key="3">
    <source>
        <dbReference type="ARBA" id="ARBA00022695"/>
    </source>
</evidence>
<dbReference type="Gene3D" id="3.30.420.10">
    <property type="entry name" value="Ribonuclease H-like superfamily/Ribonuclease H"/>
    <property type="match status" value="1"/>
</dbReference>
<dbReference type="GO" id="GO:0003964">
    <property type="term" value="F:RNA-directed DNA polymerase activity"/>
    <property type="evidence" value="ECO:0007669"/>
    <property type="project" value="UniProtKB-KW"/>
</dbReference>
<dbReference type="SUPFAM" id="SSF56672">
    <property type="entry name" value="DNA/RNA polymerases"/>
    <property type="match status" value="1"/>
</dbReference>
<protein>
    <recommendedName>
        <fullName evidence="1">RNA-directed DNA polymerase</fullName>
        <ecNumber evidence="1">2.7.7.49</ecNumber>
    </recommendedName>
</protein>
<dbReference type="InterPro" id="IPR041373">
    <property type="entry name" value="RT_RNaseH"/>
</dbReference>
<dbReference type="GeneID" id="22916500"/>
<dbReference type="CDD" id="cd09274">
    <property type="entry name" value="RNase_HI_RT_Ty3"/>
    <property type="match status" value="1"/>
</dbReference>
<dbReference type="EMBL" id="AFNH02001651">
    <property type="protein sequence ID" value="EZG42896.1"/>
    <property type="molecule type" value="Genomic_DNA"/>
</dbReference>
<evidence type="ECO:0000256" key="4">
    <source>
        <dbReference type="ARBA" id="ARBA00022722"/>
    </source>
</evidence>
<evidence type="ECO:0000259" key="10">
    <source>
        <dbReference type="PROSITE" id="PS50994"/>
    </source>
</evidence>
<dbReference type="GO" id="GO:0004519">
    <property type="term" value="F:endonuclease activity"/>
    <property type="evidence" value="ECO:0007669"/>
    <property type="project" value="UniProtKB-KW"/>
</dbReference>
<dbReference type="Gene3D" id="3.10.10.10">
    <property type="entry name" value="HIV Type 1 Reverse Transcriptase, subunit A, domain 1"/>
    <property type="match status" value="1"/>
</dbReference>
<evidence type="ECO:0000256" key="7">
    <source>
        <dbReference type="ARBA" id="ARBA00022918"/>
    </source>
</evidence>
<dbReference type="InterPro" id="IPR041588">
    <property type="entry name" value="Integrase_H2C2"/>
</dbReference>
<dbReference type="SUPFAM" id="SSF50630">
    <property type="entry name" value="Acid proteases"/>
    <property type="match status" value="1"/>
</dbReference>
<dbReference type="PROSITE" id="PS50878">
    <property type="entry name" value="RT_POL"/>
    <property type="match status" value="1"/>
</dbReference>
<evidence type="ECO:0000259" key="9">
    <source>
        <dbReference type="PROSITE" id="PS50878"/>
    </source>
</evidence>
<evidence type="ECO:0000256" key="2">
    <source>
        <dbReference type="ARBA" id="ARBA00022679"/>
    </source>
</evidence>
<keyword evidence="5" id="KW-0255">Endonuclease</keyword>
<dbReference type="InterPro" id="IPR000477">
    <property type="entry name" value="RT_dom"/>
</dbReference>
<dbReference type="GO" id="GO:0015074">
    <property type="term" value="P:DNA integration"/>
    <property type="evidence" value="ECO:0007669"/>
    <property type="project" value="InterPro"/>
</dbReference>
<keyword evidence="4" id="KW-0540">Nuclease</keyword>
<dbReference type="Gene3D" id="3.30.70.270">
    <property type="match status" value="2"/>
</dbReference>
<dbReference type="Pfam" id="PF17917">
    <property type="entry name" value="RT_RNaseH"/>
    <property type="match status" value="1"/>
</dbReference>
<feature type="non-terminal residue" evidence="11">
    <location>
        <position position="1"/>
    </location>
</feature>
<dbReference type="InterPro" id="IPR012337">
    <property type="entry name" value="RNaseH-like_sf"/>
</dbReference>
<comment type="caution">
    <text evidence="11">The sequence shown here is derived from an EMBL/GenBank/DDBJ whole genome shotgun (WGS) entry which is preliminary data.</text>
</comment>
<keyword evidence="2" id="KW-0808">Transferase</keyword>
<gene>
    <name evidence="11" type="ORF">GNI_211010</name>
</gene>
<dbReference type="SUPFAM" id="SSF53098">
    <property type="entry name" value="Ribonuclease H-like"/>
    <property type="match status" value="1"/>
</dbReference>
<keyword evidence="3" id="KW-0548">Nucleotidyltransferase</keyword>
<keyword evidence="12" id="KW-1185">Reference proteome</keyword>
<dbReference type="PANTHER" id="PTHR37984:SF5">
    <property type="entry name" value="PROTEIN NYNRIN-LIKE"/>
    <property type="match status" value="1"/>
</dbReference>
<dbReference type="InterPro" id="IPR001584">
    <property type="entry name" value="Integrase_cat-core"/>
</dbReference>
<dbReference type="InterPro" id="IPR043502">
    <property type="entry name" value="DNA/RNA_pol_sf"/>
</dbReference>
<dbReference type="FunFam" id="1.10.340.70:FF:000001">
    <property type="entry name" value="Retrovirus-related Pol polyprotein from transposon gypsy-like Protein"/>
    <property type="match status" value="1"/>
</dbReference>
<dbReference type="CDD" id="cd01647">
    <property type="entry name" value="RT_LTR"/>
    <property type="match status" value="1"/>
</dbReference>
<dbReference type="Proteomes" id="UP000019763">
    <property type="component" value="Unassembled WGS sequence"/>
</dbReference>
<dbReference type="Gene3D" id="3.10.20.370">
    <property type="match status" value="1"/>
</dbReference>
<dbReference type="Pfam" id="PF00078">
    <property type="entry name" value="RVT_1"/>
    <property type="match status" value="1"/>
</dbReference>
<dbReference type="VEuPathDB" id="CryptoDB:GNI_211010"/>
<dbReference type="InterPro" id="IPR021109">
    <property type="entry name" value="Peptidase_aspartic_dom_sf"/>
</dbReference>
<dbReference type="OMA" id="SHTHEAC"/>
<dbReference type="Gene3D" id="1.10.340.70">
    <property type="match status" value="1"/>
</dbReference>
<proteinExistence type="predicted"/>
<sequence>RNLPLIRTDLGVALLDTGSDINLARLTSGLRILKDRTPPPNIRDANGQQITIVGYVNLNATLPDNTTSRFTCWVTPQLPVPILVGLPQLDQWGITWDFKTPAGRKDDHIPLPKQTIPAANVKPVDLELLDANTKPIVTKPYVFPAGIRDKADEAIQDMLKQGIITQSSSPWAFRPRLVFHPDKPVRICGNYIPLNTLLKGNSYPLPNMEEMLQLLAQGKYFAKVDLTKSFWQLPLTAQSRQLTAFYGVRGLYEYTRLPFGLKVAPALFQQTIDQVLKDLPWAFPYVDDIATIGATEEECADRIRAIVETLTQKRFAINYDKSVLEPQKELDFLGHKIAYKSIVLHPRHVEAMQAQRPPLSKADLHSFLGLANCFRRFIPRYAEIAQPLYTTLHQPEWGFGEKELKAWSHLKEVLTQLPNLHPIDSDSPIVLDTDASQRGIGACLYLQKDNDLFPVAYASHAFTKQEAKWPIRELEAFAIVWALRHFRQLLLGRNITIRTDHESLRWMRNCDKGRIARWNSSLDEFDLQIIYRKGKENQVADYLSRHVELDDTTKSIEEDTHPYLSLPALEHPPITLHTGTRIHKYSSLDLETIKEHSNEDVEAEQLRIQGVLEKHDGCYWEGKRCFVPRDLRNNTLDDFHSPNGLHLGTTKTYRSLSGAYYWPKMHEQVSQFVKTCPECIRTKARHDSRQGLPLHVRATEPLSMLMIDVYGPVRRPGRNPSYILNLLDVASRYWQISIITQPFTSSLLWEALLQKWFLPFTVPERIISDNATIFHSRYTRDMTSRLKISWTHNAPGFPQARAPVEIINRHLNNFFRTPEELPRTWPFQLKLLVQQYNLTHHESLGFSPAALLFGRQTPQQTGITVDLLKDNEQHVMETNEIRRRADQRMKQLQSELDEKMAHINFNPVAWIILEMRFYCNKGIR</sequence>
<dbReference type="FunFam" id="3.10.20.370:FF:000001">
    <property type="entry name" value="Retrovirus-related Pol polyprotein from transposon 17.6-like protein"/>
    <property type="match status" value="1"/>
</dbReference>
<dbReference type="OrthoDB" id="2013610at2759"/>
<dbReference type="GO" id="GO:0003676">
    <property type="term" value="F:nucleic acid binding"/>
    <property type="evidence" value="ECO:0007669"/>
    <property type="project" value="InterPro"/>
</dbReference>
<accession>A0A023AVZ6</accession>
<dbReference type="eggNOG" id="KOG0017">
    <property type="taxonomic scope" value="Eukaryota"/>
</dbReference>
<dbReference type="PROSITE" id="PS50994">
    <property type="entry name" value="INTEGRASE"/>
    <property type="match status" value="1"/>
</dbReference>
<dbReference type="CDD" id="cd00303">
    <property type="entry name" value="retropepsin_like"/>
    <property type="match status" value="1"/>
</dbReference>
<name>A0A023AVZ6_GRENI</name>
<keyword evidence="8" id="KW-0175">Coiled coil</keyword>
<dbReference type="AlphaFoldDB" id="A0A023AVZ6"/>
<reference evidence="11" key="1">
    <citation type="submission" date="2013-12" db="EMBL/GenBank/DDBJ databases">
        <authorList>
            <person name="Omoto C.K."/>
            <person name="Sibley D."/>
            <person name="Venepally P."/>
            <person name="Hadjithomas M."/>
            <person name="Karamycheva S."/>
            <person name="Brunk B."/>
            <person name="Roos D."/>
            <person name="Caler E."/>
            <person name="Lorenzi H."/>
        </authorList>
    </citation>
    <scope>NUCLEOTIDE SEQUENCE</scope>
</reference>
<dbReference type="RefSeq" id="XP_011133828.1">
    <property type="nucleotide sequence ID" value="XM_011135526.1"/>
</dbReference>